<evidence type="ECO:0000313" key="3">
    <source>
        <dbReference type="Proteomes" id="UP000009036"/>
    </source>
</evidence>
<dbReference type="KEGG" id="sauh:SU9_021230"/>
<reference evidence="2" key="2">
    <citation type="submission" date="2021-04" db="EMBL/GenBank/DDBJ databases">
        <authorList>
            <person name="Wen M.-L."/>
            <person name="Han X.-L."/>
            <person name="Xiong J."/>
        </authorList>
    </citation>
    <scope>NUCLEOTIDE SEQUENCE</scope>
    <source>
        <strain evidence="2">AGR0001</strain>
    </source>
</reference>
<dbReference type="HOGENOM" id="CLU_100598_0_0_11"/>
<accession>J1S8B9</accession>
<dbReference type="InterPro" id="IPR043991">
    <property type="entry name" value="Gp3-like"/>
</dbReference>
<dbReference type="OrthoDB" id="3688760at2"/>
<dbReference type="Proteomes" id="UP000009036">
    <property type="component" value="Chromosome"/>
</dbReference>
<name>J1S8B9_9ACTN</name>
<sequence>MSLRIFETDPNALPKTFSSDFVGRFRAGQLLNNRPVALPAWRITTGDPEVADAVAGLYGGTPQEWETTKEDNREVLTNADSVRVIVDGAEAVTSRMALYGMQGVIHACDGVSFLEPEEDQGKPCGCPSDFRERRALAKSGRGPKPDIRVSYRLADAPSLGVFRMVTSSWDFTRSLPATLTALDKVQGPALCDLYLELVEFTTSSGVDVTYRHPLLKVRGPAPADVEAALPSLSKSIEEAPF</sequence>
<evidence type="ECO:0000313" key="1">
    <source>
        <dbReference type="EMBL" id="EJJ07097.1"/>
    </source>
</evidence>
<reference evidence="1" key="1">
    <citation type="journal article" date="2012" name="J. Bacteriol.">
        <title>Genome Sequence of Streptomyces auratus Strain AGR0001, a Phoslactomycin-Producing Actinomycete.</title>
        <authorList>
            <person name="Han X."/>
            <person name="Li M."/>
            <person name="Ding Z."/>
            <person name="Zhao J."/>
            <person name="Ji K."/>
            <person name="Wen M."/>
            <person name="Lu T."/>
        </authorList>
    </citation>
    <scope>NUCLEOTIDE SEQUENCE [LARGE SCALE GENOMIC DNA]</scope>
    <source>
        <strain evidence="1">AGR0001</strain>
    </source>
</reference>
<dbReference type="STRING" id="1160718.SU9_10409"/>
<keyword evidence="3" id="KW-1185">Reference proteome</keyword>
<proteinExistence type="predicted"/>
<dbReference type="EMBL" id="CP072931">
    <property type="protein sequence ID" value="QTZ93664.1"/>
    <property type="molecule type" value="Genomic_DNA"/>
</dbReference>
<dbReference type="EMBL" id="AJGV01000068">
    <property type="protein sequence ID" value="EJJ07097.1"/>
    <property type="molecule type" value="Genomic_DNA"/>
</dbReference>
<dbReference type="AlphaFoldDB" id="J1S8B9"/>
<organism evidence="1">
    <name type="scientific">Streptomyces auratus AGR0001</name>
    <dbReference type="NCBI Taxonomy" id="1160718"/>
    <lineage>
        <taxon>Bacteria</taxon>
        <taxon>Bacillati</taxon>
        <taxon>Actinomycetota</taxon>
        <taxon>Actinomycetes</taxon>
        <taxon>Kitasatosporales</taxon>
        <taxon>Streptomycetaceae</taxon>
        <taxon>Streptomyces</taxon>
    </lineage>
</organism>
<dbReference type="eggNOG" id="ENOG502ZFYI">
    <property type="taxonomic scope" value="Bacteria"/>
</dbReference>
<dbReference type="PATRIC" id="fig|1160718.3.peg.2105"/>
<evidence type="ECO:0000313" key="2">
    <source>
        <dbReference type="EMBL" id="QTZ93664.1"/>
    </source>
</evidence>
<dbReference type="Pfam" id="PF18897">
    <property type="entry name" value="Gp3-like"/>
    <property type="match status" value="1"/>
</dbReference>
<protein>
    <submittedName>
        <fullName evidence="1">Uncharacterized protein</fullName>
    </submittedName>
</protein>
<dbReference type="RefSeq" id="WP_006603649.1">
    <property type="nucleotide sequence ID" value="NZ_CP072931.1"/>
</dbReference>
<gene>
    <name evidence="2" type="ORF">SU9_021230</name>
    <name evidence="1" type="ORF">SU9_10409</name>
</gene>